<gene>
    <name evidence="7" type="ORF">SEV965_LOCUS9910</name>
</gene>
<evidence type="ECO:0000313" key="8">
    <source>
        <dbReference type="Proteomes" id="UP000663889"/>
    </source>
</evidence>
<feature type="transmembrane region" description="Helical" evidence="6">
    <location>
        <begin position="26"/>
        <end position="48"/>
    </location>
</feature>
<name>A0A814FKC0_9BILA</name>
<evidence type="ECO:0000256" key="1">
    <source>
        <dbReference type="ARBA" id="ARBA00004141"/>
    </source>
</evidence>
<dbReference type="GO" id="GO:0005886">
    <property type="term" value="C:plasma membrane"/>
    <property type="evidence" value="ECO:0007669"/>
    <property type="project" value="TreeGrafter"/>
</dbReference>
<evidence type="ECO:0000256" key="2">
    <source>
        <dbReference type="ARBA" id="ARBA00010125"/>
    </source>
</evidence>
<dbReference type="InterPro" id="IPR018781">
    <property type="entry name" value="TPRA1/CAND2/CAND8"/>
</dbReference>
<feature type="transmembrane region" description="Helical" evidence="6">
    <location>
        <begin position="312"/>
        <end position="332"/>
    </location>
</feature>
<evidence type="ECO:0000256" key="6">
    <source>
        <dbReference type="SAM" id="Phobius"/>
    </source>
</evidence>
<dbReference type="PANTHER" id="PTHR15876:SF8">
    <property type="entry name" value="TRANSMEMBRANE PROTEIN ADIPOCYTE-ASSOCIATED 1"/>
    <property type="match status" value="1"/>
</dbReference>
<keyword evidence="5 6" id="KW-0472">Membrane</keyword>
<feature type="transmembrane region" description="Helical" evidence="6">
    <location>
        <begin position="156"/>
        <end position="181"/>
    </location>
</feature>
<comment type="subcellular location">
    <subcellularLocation>
        <location evidence="1">Membrane</location>
        <topology evidence="1">Multi-pass membrane protein</topology>
    </subcellularLocation>
</comment>
<proteinExistence type="inferred from homology"/>
<keyword evidence="4 6" id="KW-1133">Transmembrane helix</keyword>
<dbReference type="Pfam" id="PF10160">
    <property type="entry name" value="Tmemb_40"/>
    <property type="match status" value="2"/>
</dbReference>
<reference evidence="7" key="1">
    <citation type="submission" date="2021-02" db="EMBL/GenBank/DDBJ databases">
        <authorList>
            <person name="Nowell W R."/>
        </authorList>
    </citation>
    <scope>NUCLEOTIDE SEQUENCE</scope>
</reference>
<evidence type="ECO:0000256" key="4">
    <source>
        <dbReference type="ARBA" id="ARBA00022989"/>
    </source>
</evidence>
<feature type="transmembrane region" description="Helical" evidence="6">
    <location>
        <begin position="230"/>
        <end position="251"/>
    </location>
</feature>
<comment type="caution">
    <text evidence="7">The sequence shown here is derived from an EMBL/GenBank/DDBJ whole genome shotgun (WGS) entry which is preliminary data.</text>
</comment>
<dbReference type="Proteomes" id="UP000663889">
    <property type="component" value="Unassembled WGS sequence"/>
</dbReference>
<sequence>MLIDSKYLPFCVRCRTEKILSSQIRYFDVIILIPNLIFLLFIIIKWILTRTKININKPLLLSVTCLLLFITLSNILRCLFVMIFPDNVFNAQEIIVKVFWLCIRFTLLWTELSVLLFGICFGRSNSNRPSIKTLKVLVISFIFTSIYITIQNFDPLLLSVTCLLLLITLSNILRCLFVMIFPDNVFNAQEIIVKVFWLCIRFTLLWTELSVLLFGICFGRSNSNRPSIKTLKVLVISFIFTSIYITIQAILEFRRNTRPIKFQTSDYHLYSYGGMRFLLISSSIFLSMYIIIFFLPCLCLRHKRYLPIRRSFYFYCFVLALINMIQIIGTILNLTETTIYSMCIIDGISSTFYICFAPFVYFQFLRRALRLNVLIPRIMYADTTINDGEDDDLIDPGVNILIDNSTNDRLDGQFEDITSSTRIIQPII</sequence>
<feature type="transmembrane region" description="Helical" evidence="6">
    <location>
        <begin position="277"/>
        <end position="300"/>
    </location>
</feature>
<dbReference type="EMBL" id="CAJNOU010000395">
    <property type="protein sequence ID" value="CAF0983988.1"/>
    <property type="molecule type" value="Genomic_DNA"/>
</dbReference>
<feature type="transmembrane region" description="Helical" evidence="6">
    <location>
        <begin position="133"/>
        <end position="150"/>
    </location>
</feature>
<keyword evidence="3 6" id="KW-0812">Transmembrane</keyword>
<dbReference type="PANTHER" id="PTHR15876">
    <property type="entry name" value="TRANSMEMBRANE PROTEIN ADIPOCYTE-ASSOCIATED 1"/>
    <property type="match status" value="1"/>
</dbReference>
<feature type="transmembrane region" description="Helical" evidence="6">
    <location>
        <begin position="98"/>
        <end position="121"/>
    </location>
</feature>
<protein>
    <submittedName>
        <fullName evidence="7">Uncharacterized protein</fullName>
    </submittedName>
</protein>
<feature type="transmembrane region" description="Helical" evidence="6">
    <location>
        <begin position="60"/>
        <end position="83"/>
    </location>
</feature>
<feature type="transmembrane region" description="Helical" evidence="6">
    <location>
        <begin position="338"/>
        <end position="362"/>
    </location>
</feature>
<accession>A0A814FKC0</accession>
<comment type="similarity">
    <text evidence="2">Belongs to the UPF0359 family.</text>
</comment>
<evidence type="ECO:0000256" key="5">
    <source>
        <dbReference type="ARBA" id="ARBA00023136"/>
    </source>
</evidence>
<dbReference type="AlphaFoldDB" id="A0A814FKC0"/>
<evidence type="ECO:0000256" key="3">
    <source>
        <dbReference type="ARBA" id="ARBA00022692"/>
    </source>
</evidence>
<organism evidence="7 8">
    <name type="scientific">Rotaria sordida</name>
    <dbReference type="NCBI Taxonomy" id="392033"/>
    <lineage>
        <taxon>Eukaryota</taxon>
        <taxon>Metazoa</taxon>
        <taxon>Spiralia</taxon>
        <taxon>Gnathifera</taxon>
        <taxon>Rotifera</taxon>
        <taxon>Eurotatoria</taxon>
        <taxon>Bdelloidea</taxon>
        <taxon>Philodinida</taxon>
        <taxon>Philodinidae</taxon>
        <taxon>Rotaria</taxon>
    </lineage>
</organism>
<dbReference type="GO" id="GO:0004930">
    <property type="term" value="F:G protein-coupled receptor activity"/>
    <property type="evidence" value="ECO:0007669"/>
    <property type="project" value="TreeGrafter"/>
</dbReference>
<evidence type="ECO:0000313" key="7">
    <source>
        <dbReference type="EMBL" id="CAF0983988.1"/>
    </source>
</evidence>